<reference evidence="13" key="1">
    <citation type="submission" date="2017-06" db="EMBL/GenBank/DDBJ databases">
        <authorList>
            <person name="Varghese N."/>
            <person name="Submissions S."/>
        </authorList>
    </citation>
    <scope>NUCLEOTIDE SEQUENCE [LARGE SCALE GENOMIC DNA]</scope>
    <source>
        <strain evidence="13">DSM 45423</strain>
    </source>
</reference>
<evidence type="ECO:0000313" key="12">
    <source>
        <dbReference type="EMBL" id="SNS90095.1"/>
    </source>
</evidence>
<dbReference type="InterPro" id="IPR013525">
    <property type="entry name" value="ABC2_TM"/>
</dbReference>
<feature type="region of interest" description="Disordered" evidence="10">
    <location>
        <begin position="1"/>
        <end position="31"/>
    </location>
</feature>
<evidence type="ECO:0000256" key="2">
    <source>
        <dbReference type="ARBA" id="ARBA00007783"/>
    </source>
</evidence>
<keyword evidence="13" id="KW-1185">Reference proteome</keyword>
<accession>A0A239I926</accession>
<comment type="similarity">
    <text evidence="2 9">Belongs to the ABC-2 integral membrane protein family.</text>
</comment>
<dbReference type="Proteomes" id="UP000198386">
    <property type="component" value="Unassembled WGS sequence"/>
</dbReference>
<feature type="transmembrane region" description="Helical" evidence="9">
    <location>
        <begin position="215"/>
        <end position="240"/>
    </location>
</feature>
<dbReference type="GO" id="GO:0005886">
    <property type="term" value="C:plasma membrane"/>
    <property type="evidence" value="ECO:0007669"/>
    <property type="project" value="UniProtKB-SubCell"/>
</dbReference>
<dbReference type="PANTHER" id="PTHR30413:SF8">
    <property type="entry name" value="TRANSPORT PERMEASE PROTEIN"/>
    <property type="match status" value="1"/>
</dbReference>
<dbReference type="EMBL" id="FZOH01000010">
    <property type="protein sequence ID" value="SNS90095.1"/>
    <property type="molecule type" value="Genomic_DNA"/>
</dbReference>
<organism evidence="12 13">
    <name type="scientific">Geodermatophilus saharensis</name>
    <dbReference type="NCBI Taxonomy" id="1137994"/>
    <lineage>
        <taxon>Bacteria</taxon>
        <taxon>Bacillati</taxon>
        <taxon>Actinomycetota</taxon>
        <taxon>Actinomycetes</taxon>
        <taxon>Geodermatophilales</taxon>
        <taxon>Geodermatophilaceae</taxon>
        <taxon>Geodermatophilus</taxon>
    </lineage>
</organism>
<evidence type="ECO:0000256" key="10">
    <source>
        <dbReference type="SAM" id="MobiDB-lite"/>
    </source>
</evidence>
<evidence type="ECO:0000256" key="6">
    <source>
        <dbReference type="ARBA" id="ARBA00022692"/>
    </source>
</evidence>
<dbReference type="OrthoDB" id="9789409at2"/>
<feature type="domain" description="ABC transmembrane type-2" evidence="11">
    <location>
        <begin position="68"/>
        <end position="287"/>
    </location>
</feature>
<evidence type="ECO:0000256" key="5">
    <source>
        <dbReference type="ARBA" id="ARBA00022519"/>
    </source>
</evidence>
<dbReference type="AlphaFoldDB" id="A0A239I926"/>
<sequence length="295" mass="31650">MIPARDPQETRPAGNVERVSAATPEPPWTVNSAQGGTLLPWGELWRAREIVWFFTLRDLRVRYKQAVIGVTWVVLQPAITVLVFTLVFDRLADVDSQGLPYPVFALAGLLGWAYLSQVISRGSEVLVANTSLITKVYFPRLTAPLAALGPPLVDLLVGLVLLAVISFAYGVHPGPTLLLLPVWLVLLALTAFGPLCFLAALNVRFRDIRQIVPTALQALLFLSPIAYSSASLDGAARYLYALNPVVGAVETGRFVLAGAPWPGVVVGISGAVALVLAVAGVAYFQRAARTFADVI</sequence>
<keyword evidence="8 9" id="KW-0472">Membrane</keyword>
<evidence type="ECO:0000256" key="8">
    <source>
        <dbReference type="ARBA" id="ARBA00023136"/>
    </source>
</evidence>
<proteinExistence type="inferred from homology"/>
<feature type="transmembrane region" description="Helical" evidence="9">
    <location>
        <begin position="260"/>
        <end position="284"/>
    </location>
</feature>
<evidence type="ECO:0000256" key="9">
    <source>
        <dbReference type="RuleBase" id="RU361157"/>
    </source>
</evidence>
<evidence type="ECO:0000256" key="1">
    <source>
        <dbReference type="ARBA" id="ARBA00004429"/>
    </source>
</evidence>
<dbReference type="GO" id="GO:0140359">
    <property type="term" value="F:ABC-type transporter activity"/>
    <property type="evidence" value="ECO:0007669"/>
    <property type="project" value="InterPro"/>
</dbReference>
<dbReference type="Pfam" id="PF01061">
    <property type="entry name" value="ABC2_membrane"/>
    <property type="match status" value="1"/>
</dbReference>
<dbReference type="GO" id="GO:0015920">
    <property type="term" value="P:lipopolysaccharide transport"/>
    <property type="evidence" value="ECO:0007669"/>
    <property type="project" value="TreeGrafter"/>
</dbReference>
<keyword evidence="7 9" id="KW-1133">Transmembrane helix</keyword>
<feature type="transmembrane region" description="Helical" evidence="9">
    <location>
        <begin position="182"/>
        <end position="203"/>
    </location>
</feature>
<evidence type="ECO:0000259" key="11">
    <source>
        <dbReference type="PROSITE" id="PS51012"/>
    </source>
</evidence>
<comment type="subcellular location">
    <subcellularLocation>
        <location evidence="1">Cell inner membrane</location>
        <topology evidence="1">Multi-pass membrane protein</topology>
    </subcellularLocation>
    <subcellularLocation>
        <location evidence="9">Cell membrane</location>
        <topology evidence="9">Multi-pass membrane protein</topology>
    </subcellularLocation>
</comment>
<keyword evidence="3 9" id="KW-0813">Transport</keyword>
<protein>
    <recommendedName>
        <fullName evidence="9">Transport permease protein</fullName>
    </recommendedName>
</protein>
<keyword evidence="5" id="KW-0997">Cell inner membrane</keyword>
<evidence type="ECO:0000256" key="7">
    <source>
        <dbReference type="ARBA" id="ARBA00022989"/>
    </source>
</evidence>
<evidence type="ECO:0000256" key="4">
    <source>
        <dbReference type="ARBA" id="ARBA00022475"/>
    </source>
</evidence>
<dbReference type="PANTHER" id="PTHR30413">
    <property type="entry name" value="INNER MEMBRANE TRANSPORT PERMEASE"/>
    <property type="match status" value="1"/>
</dbReference>
<feature type="transmembrane region" description="Helical" evidence="9">
    <location>
        <begin position="66"/>
        <end position="87"/>
    </location>
</feature>
<gene>
    <name evidence="12" type="ORF">SAMN04488107_4236</name>
</gene>
<evidence type="ECO:0000313" key="13">
    <source>
        <dbReference type="Proteomes" id="UP000198386"/>
    </source>
</evidence>
<feature type="transmembrane region" description="Helical" evidence="9">
    <location>
        <begin position="145"/>
        <end position="170"/>
    </location>
</feature>
<dbReference type="PROSITE" id="PS51012">
    <property type="entry name" value="ABC_TM2"/>
    <property type="match status" value="1"/>
</dbReference>
<name>A0A239I926_9ACTN</name>
<keyword evidence="6 9" id="KW-0812">Transmembrane</keyword>
<keyword evidence="4 9" id="KW-1003">Cell membrane</keyword>
<evidence type="ECO:0000256" key="3">
    <source>
        <dbReference type="ARBA" id="ARBA00022448"/>
    </source>
</evidence>
<feature type="transmembrane region" description="Helical" evidence="9">
    <location>
        <begin position="99"/>
        <end position="115"/>
    </location>
</feature>
<dbReference type="InterPro" id="IPR047817">
    <property type="entry name" value="ABC2_TM_bact-type"/>
</dbReference>